<sequence length="156" mass="16848">ITAATMRCSRTSVPRCSAFPEPWVRSRSSPLPRKPCRPQPRCSKQGSIRLGLWAHGVPCAKPLKGYTLAALGHLAQTLGSEVVPRVPDVYPRRQSSPSTPIFGHWLPFSLLQSTSLRLLVPARWSSEQGGAQAPGAGCADSWVGTCPARGRVEPLQ</sequence>
<reference evidence="1" key="1">
    <citation type="submission" date="2019-03" db="UniProtKB">
        <authorList>
            <consortium name="Ensembl"/>
        </authorList>
    </citation>
    <scope>IDENTIFICATION</scope>
</reference>
<protein>
    <submittedName>
        <fullName evidence="1">Uncharacterized protein</fullName>
    </submittedName>
</protein>
<proteinExistence type="predicted"/>
<dbReference type="Ensembl" id="ENSUMAT00000012978.1">
    <property type="protein sequence ID" value="ENSUMAP00000010893.1"/>
    <property type="gene ID" value="ENSUMAG00000008205.1"/>
</dbReference>
<evidence type="ECO:0000313" key="1">
    <source>
        <dbReference type="Ensembl" id="ENSUMAP00000010893"/>
    </source>
</evidence>
<accession>A0A452TRM8</accession>
<organism evidence="1">
    <name type="scientific">Ursus maritimus</name>
    <name type="common">Polar bear</name>
    <name type="synonym">Thalarctos maritimus</name>
    <dbReference type="NCBI Taxonomy" id="29073"/>
    <lineage>
        <taxon>Eukaryota</taxon>
        <taxon>Metazoa</taxon>
        <taxon>Chordata</taxon>
        <taxon>Craniata</taxon>
        <taxon>Vertebrata</taxon>
        <taxon>Euteleostomi</taxon>
        <taxon>Mammalia</taxon>
        <taxon>Eutheria</taxon>
        <taxon>Laurasiatheria</taxon>
        <taxon>Carnivora</taxon>
        <taxon>Caniformia</taxon>
        <taxon>Ursidae</taxon>
        <taxon>Ursus</taxon>
    </lineage>
</organism>
<name>A0A452TRM8_URSMA</name>
<dbReference type="AlphaFoldDB" id="A0A452TRM8"/>